<dbReference type="PANTHER" id="PTHR16320">
    <property type="entry name" value="SPHINGOMYELINASE FAMILY MEMBER"/>
    <property type="match status" value="1"/>
</dbReference>
<evidence type="ECO:0000259" key="2">
    <source>
        <dbReference type="Pfam" id="PF22669"/>
    </source>
</evidence>
<dbReference type="GO" id="GO:0004767">
    <property type="term" value="F:sphingomyelin phosphodiesterase activity"/>
    <property type="evidence" value="ECO:0007669"/>
    <property type="project" value="InterPro"/>
</dbReference>
<dbReference type="GO" id="GO:0046856">
    <property type="term" value="P:phosphatidylinositol dephosphorylation"/>
    <property type="evidence" value="ECO:0007669"/>
    <property type="project" value="InterPro"/>
</dbReference>
<dbReference type="GO" id="GO:0016791">
    <property type="term" value="F:phosphatase activity"/>
    <property type="evidence" value="ECO:0007669"/>
    <property type="project" value="InterPro"/>
</dbReference>
<dbReference type="Pfam" id="PF22669">
    <property type="entry name" value="Exo_endo_phos2"/>
    <property type="match status" value="1"/>
</dbReference>
<reference evidence="3 4" key="1">
    <citation type="journal article" date="2014" name="BMC Genomics">
        <title>Comparative genome sequencing reveals chemotype-specific gene clusters in the toxigenic black mold Stachybotrys.</title>
        <authorList>
            <person name="Semeiks J."/>
            <person name="Borek D."/>
            <person name="Otwinowski Z."/>
            <person name="Grishin N.V."/>
        </authorList>
    </citation>
    <scope>NUCLEOTIDE SEQUENCE [LARGE SCALE GENOMIC DNA]</scope>
    <source>
        <strain evidence="4">CBS 109288 / IBT 7711</strain>
    </source>
</reference>
<keyword evidence="1" id="KW-0732">Signal</keyword>
<proteinExistence type="predicted"/>
<feature type="domain" description="Inositol polyphosphate-related phosphatase" evidence="2">
    <location>
        <begin position="59"/>
        <end position="216"/>
    </location>
</feature>
<dbReference type="GO" id="GO:0005737">
    <property type="term" value="C:cytoplasm"/>
    <property type="evidence" value="ECO:0007669"/>
    <property type="project" value="TreeGrafter"/>
</dbReference>
<sequence length="291" mass="31613">MQQTLANLVAFAALTTGALAATGQFSVLAMNVAGLPAALQGNDIPGDKAVNSGLIGSKFAEYDYDIINMQEDFNYHAYIYETDTHPHRTPTSGGVPFGSGLNTVSNFPFTSFERIRWNKCSTFDGADCLTPKGFTFMRVEIAAGVFVDAYNLHTDAGTTSADLSARRSNIQQVSDYITANSAGNAVIVFGDTNTRYSRTGDNIRLFREANGMTDAWVQLVRGGVEPTAESLCSNPSTTNDCEIVDKVLYRSGTNVRLQATRFNYESSRFLQADGSLLSDHNPVLAEFTWSN</sequence>
<keyword evidence="4" id="KW-1185">Reference proteome</keyword>
<organism evidence="3 4">
    <name type="scientific">Stachybotrys chartarum (strain CBS 109288 / IBT 7711)</name>
    <name type="common">Toxic black mold</name>
    <name type="synonym">Stilbospora chartarum</name>
    <dbReference type="NCBI Taxonomy" id="1280523"/>
    <lineage>
        <taxon>Eukaryota</taxon>
        <taxon>Fungi</taxon>
        <taxon>Dikarya</taxon>
        <taxon>Ascomycota</taxon>
        <taxon>Pezizomycotina</taxon>
        <taxon>Sordariomycetes</taxon>
        <taxon>Hypocreomycetidae</taxon>
        <taxon>Hypocreales</taxon>
        <taxon>Stachybotryaceae</taxon>
        <taxon>Stachybotrys</taxon>
    </lineage>
</organism>
<dbReference type="EMBL" id="KL648635">
    <property type="protein sequence ID" value="KEY67054.1"/>
    <property type="molecule type" value="Genomic_DNA"/>
</dbReference>
<dbReference type="SUPFAM" id="SSF56219">
    <property type="entry name" value="DNase I-like"/>
    <property type="match status" value="1"/>
</dbReference>
<name>A0A084AP25_STACB</name>
<dbReference type="PANTHER" id="PTHR16320:SF1">
    <property type="entry name" value="SPHINGOMYELINASE DDB_G0288017"/>
    <property type="match status" value="1"/>
</dbReference>
<feature type="signal peptide" evidence="1">
    <location>
        <begin position="1"/>
        <end position="20"/>
    </location>
</feature>
<dbReference type="AlphaFoldDB" id="A0A084AP25"/>
<dbReference type="Proteomes" id="UP000028045">
    <property type="component" value="Unassembled WGS sequence"/>
</dbReference>
<accession>A0A084AP25</accession>
<dbReference type="InterPro" id="IPR036691">
    <property type="entry name" value="Endo/exonu/phosph_ase_sf"/>
</dbReference>
<feature type="chain" id="PRO_5001771172" description="Inositol polyphosphate-related phosphatase domain-containing protein" evidence="1">
    <location>
        <begin position="21"/>
        <end position="291"/>
    </location>
</feature>
<dbReference type="OrthoDB" id="40902at2759"/>
<dbReference type="InterPro" id="IPR000300">
    <property type="entry name" value="IPPc"/>
</dbReference>
<evidence type="ECO:0000313" key="3">
    <source>
        <dbReference type="EMBL" id="KEY67054.1"/>
    </source>
</evidence>
<dbReference type="HOGENOM" id="CLU_070126_0_0_1"/>
<protein>
    <recommendedName>
        <fullName evidence="2">Inositol polyphosphate-related phosphatase domain-containing protein</fullName>
    </recommendedName>
</protein>
<evidence type="ECO:0000256" key="1">
    <source>
        <dbReference type="SAM" id="SignalP"/>
    </source>
</evidence>
<gene>
    <name evidence="3" type="ORF">S7711_04733</name>
</gene>
<dbReference type="InterPro" id="IPR038772">
    <property type="entry name" value="Sph/SMPD2-like"/>
</dbReference>
<evidence type="ECO:0000313" key="4">
    <source>
        <dbReference type="Proteomes" id="UP000028045"/>
    </source>
</evidence>
<dbReference type="Gene3D" id="3.60.10.10">
    <property type="entry name" value="Endonuclease/exonuclease/phosphatase"/>
    <property type="match status" value="1"/>
</dbReference>